<keyword evidence="1" id="KW-0732">Signal</keyword>
<evidence type="ECO:0000256" key="1">
    <source>
        <dbReference type="SAM" id="SignalP"/>
    </source>
</evidence>
<protein>
    <recommendedName>
        <fullName evidence="4">Secreted protein</fullName>
    </recommendedName>
</protein>
<proteinExistence type="predicted"/>
<comment type="caution">
    <text evidence="2">The sequence shown here is derived from an EMBL/GenBank/DDBJ whole genome shotgun (WGS) entry which is preliminary data.</text>
</comment>
<accession>A0ABW2CUE4</accession>
<organism evidence="2 3">
    <name type="scientific">Actinomadura yumaensis</name>
    <dbReference type="NCBI Taxonomy" id="111807"/>
    <lineage>
        <taxon>Bacteria</taxon>
        <taxon>Bacillati</taxon>
        <taxon>Actinomycetota</taxon>
        <taxon>Actinomycetes</taxon>
        <taxon>Streptosporangiales</taxon>
        <taxon>Thermomonosporaceae</taxon>
        <taxon>Actinomadura</taxon>
    </lineage>
</organism>
<dbReference type="Proteomes" id="UP001596380">
    <property type="component" value="Unassembled WGS sequence"/>
</dbReference>
<reference evidence="3" key="1">
    <citation type="journal article" date="2019" name="Int. J. Syst. Evol. Microbiol.">
        <title>The Global Catalogue of Microorganisms (GCM) 10K type strain sequencing project: providing services to taxonomists for standard genome sequencing and annotation.</title>
        <authorList>
            <consortium name="The Broad Institute Genomics Platform"/>
            <consortium name="The Broad Institute Genome Sequencing Center for Infectious Disease"/>
            <person name="Wu L."/>
            <person name="Ma J."/>
        </authorList>
    </citation>
    <scope>NUCLEOTIDE SEQUENCE [LARGE SCALE GENOMIC DNA]</scope>
    <source>
        <strain evidence="3">JCM 3369</strain>
    </source>
</reference>
<feature type="signal peptide" evidence="1">
    <location>
        <begin position="1"/>
        <end position="17"/>
    </location>
</feature>
<evidence type="ECO:0000313" key="2">
    <source>
        <dbReference type="EMBL" id="MFC6883985.1"/>
    </source>
</evidence>
<keyword evidence="3" id="KW-1185">Reference proteome</keyword>
<feature type="chain" id="PRO_5046125259" description="Secreted protein" evidence="1">
    <location>
        <begin position="18"/>
        <end position="220"/>
    </location>
</feature>
<evidence type="ECO:0008006" key="4">
    <source>
        <dbReference type="Google" id="ProtNLM"/>
    </source>
</evidence>
<sequence>MKALVRRLGTPTLAAFAAIGLTAAAAAATTVHRDTLAGPNYDGPYQITNLGNMTFAGGGFSASCTGADLRGTLTHTGSGTLDSASVTGCTSSMGAVTVTFLNLPYTQGTLTHNPIAGGRDGTLTFTDPKLSIRASFSLGSCTYGFGGSINSLTFSVFNRDNGARPNPADEFQGQMINASLTKTGGPFFCPTGVQANGVGKARGKVNPGDAAYNQKLYLGP</sequence>
<dbReference type="EMBL" id="JBHSXS010000023">
    <property type="protein sequence ID" value="MFC6883985.1"/>
    <property type="molecule type" value="Genomic_DNA"/>
</dbReference>
<name>A0ABW2CUE4_9ACTN</name>
<dbReference type="RefSeq" id="WP_160823257.1">
    <property type="nucleotide sequence ID" value="NZ_JBHSXE010000001.1"/>
</dbReference>
<evidence type="ECO:0000313" key="3">
    <source>
        <dbReference type="Proteomes" id="UP001596380"/>
    </source>
</evidence>
<gene>
    <name evidence="2" type="ORF">ACFQKB_29790</name>
</gene>